<sequence length="236" mass="27930">MKDEGWDDLLCLVKSFCQVRNIDIPDLSSSYYSRGARARNEHSDHTLEHHYRVDIFYEAINCQLMELDHRFGDSSMEMLRLASTLDPKNAYDTLRSVDVRQLVEQFYPEDFSEHEKTILKMQLHHYVIDVVQHEDYKQLTSIADLCQWLVRSRRETNFDLIYRLLSLLLTLPVSTATTERSFSAMNIVKTRMRNKMEDEFLNDSLILFIEREIAEKISLEEIVEDFKAAKDRRVPL</sequence>
<protein>
    <submittedName>
        <fullName evidence="1">Uncharacterized protein</fullName>
    </submittedName>
</protein>
<reference evidence="1 2" key="2">
    <citation type="journal article" date="2022" name="Mol. Ecol. Resour.">
        <title>The genomes of chicory, endive, great burdock and yacon provide insights into Asteraceae paleo-polyploidization history and plant inulin production.</title>
        <authorList>
            <person name="Fan W."/>
            <person name="Wang S."/>
            <person name="Wang H."/>
            <person name="Wang A."/>
            <person name="Jiang F."/>
            <person name="Liu H."/>
            <person name="Zhao H."/>
            <person name="Xu D."/>
            <person name="Zhang Y."/>
        </authorList>
    </citation>
    <scope>NUCLEOTIDE SEQUENCE [LARGE SCALE GENOMIC DNA]</scope>
    <source>
        <strain evidence="2">cv. Niubang</strain>
    </source>
</reference>
<evidence type="ECO:0000313" key="2">
    <source>
        <dbReference type="Proteomes" id="UP001055879"/>
    </source>
</evidence>
<keyword evidence="2" id="KW-1185">Reference proteome</keyword>
<accession>A0ACB9B9F0</accession>
<dbReference type="EMBL" id="CM042052">
    <property type="protein sequence ID" value="KAI3718677.1"/>
    <property type="molecule type" value="Genomic_DNA"/>
</dbReference>
<proteinExistence type="predicted"/>
<comment type="caution">
    <text evidence="1">The sequence shown here is derived from an EMBL/GenBank/DDBJ whole genome shotgun (WGS) entry which is preliminary data.</text>
</comment>
<name>A0ACB9B9F0_ARCLA</name>
<dbReference type="Proteomes" id="UP001055879">
    <property type="component" value="Linkage Group LG06"/>
</dbReference>
<gene>
    <name evidence="1" type="ORF">L6452_19556</name>
</gene>
<organism evidence="1 2">
    <name type="scientific">Arctium lappa</name>
    <name type="common">Greater burdock</name>
    <name type="synonym">Lappa major</name>
    <dbReference type="NCBI Taxonomy" id="4217"/>
    <lineage>
        <taxon>Eukaryota</taxon>
        <taxon>Viridiplantae</taxon>
        <taxon>Streptophyta</taxon>
        <taxon>Embryophyta</taxon>
        <taxon>Tracheophyta</taxon>
        <taxon>Spermatophyta</taxon>
        <taxon>Magnoliopsida</taxon>
        <taxon>eudicotyledons</taxon>
        <taxon>Gunneridae</taxon>
        <taxon>Pentapetalae</taxon>
        <taxon>asterids</taxon>
        <taxon>campanulids</taxon>
        <taxon>Asterales</taxon>
        <taxon>Asteraceae</taxon>
        <taxon>Carduoideae</taxon>
        <taxon>Cardueae</taxon>
        <taxon>Arctiinae</taxon>
        <taxon>Arctium</taxon>
    </lineage>
</organism>
<reference evidence="2" key="1">
    <citation type="journal article" date="2022" name="Mol. Ecol. Resour.">
        <title>The genomes of chicory, endive, great burdock and yacon provide insights into Asteraceae palaeo-polyploidization history and plant inulin production.</title>
        <authorList>
            <person name="Fan W."/>
            <person name="Wang S."/>
            <person name="Wang H."/>
            <person name="Wang A."/>
            <person name="Jiang F."/>
            <person name="Liu H."/>
            <person name="Zhao H."/>
            <person name="Xu D."/>
            <person name="Zhang Y."/>
        </authorList>
    </citation>
    <scope>NUCLEOTIDE SEQUENCE [LARGE SCALE GENOMIC DNA]</scope>
    <source>
        <strain evidence="2">cv. Niubang</strain>
    </source>
</reference>
<evidence type="ECO:0000313" key="1">
    <source>
        <dbReference type="EMBL" id="KAI3718677.1"/>
    </source>
</evidence>